<name>A0A7X2P5V3_9FIRM</name>
<organism evidence="2 3">
    <name type="scientific">Oliverpabstia intestinalis</name>
    <dbReference type="NCBI Taxonomy" id="2606633"/>
    <lineage>
        <taxon>Bacteria</taxon>
        <taxon>Bacillati</taxon>
        <taxon>Bacillota</taxon>
        <taxon>Clostridia</taxon>
        <taxon>Lachnospirales</taxon>
        <taxon>Lachnospiraceae</taxon>
        <taxon>Oliverpabstia</taxon>
    </lineage>
</organism>
<comment type="caution">
    <text evidence="2">The sequence shown here is derived from an EMBL/GenBank/DDBJ whole genome shotgun (WGS) entry which is preliminary data.</text>
</comment>
<dbReference type="RefSeq" id="WP_154432927.1">
    <property type="nucleotide sequence ID" value="NZ_VUMS01000030.1"/>
</dbReference>
<dbReference type="Gene3D" id="3.30.2310.20">
    <property type="entry name" value="RelE-like"/>
    <property type="match status" value="1"/>
</dbReference>
<dbReference type="AlphaFoldDB" id="A0A7X2P5V3"/>
<dbReference type="InterPro" id="IPR035093">
    <property type="entry name" value="RelE/ParE_toxin_dom_sf"/>
</dbReference>
<evidence type="ECO:0000256" key="1">
    <source>
        <dbReference type="ARBA" id="ARBA00022649"/>
    </source>
</evidence>
<keyword evidence="1" id="KW-1277">Toxin-antitoxin system</keyword>
<gene>
    <name evidence="2" type="ORF">FYJ57_12725</name>
</gene>
<reference evidence="2 3" key="1">
    <citation type="submission" date="2019-08" db="EMBL/GenBank/DDBJ databases">
        <title>In-depth cultivation of the pig gut microbiome towards novel bacterial diversity and tailored functional studies.</title>
        <authorList>
            <person name="Wylensek D."/>
            <person name="Hitch T.C.A."/>
            <person name="Clavel T."/>
        </authorList>
    </citation>
    <scope>NUCLEOTIDE SEQUENCE [LARGE SCALE GENOMIC DNA]</scope>
    <source>
        <strain evidence="2 3">BSM-380-WT-5A</strain>
    </source>
</reference>
<keyword evidence="3" id="KW-1185">Reference proteome</keyword>
<dbReference type="Proteomes" id="UP000440513">
    <property type="component" value="Unassembled WGS sequence"/>
</dbReference>
<dbReference type="EMBL" id="VUMS01000030">
    <property type="protein sequence ID" value="MST67557.1"/>
    <property type="molecule type" value="Genomic_DNA"/>
</dbReference>
<evidence type="ECO:0000313" key="2">
    <source>
        <dbReference type="EMBL" id="MST67557.1"/>
    </source>
</evidence>
<dbReference type="InterPro" id="IPR007712">
    <property type="entry name" value="RelE/ParE_toxin"/>
</dbReference>
<protein>
    <submittedName>
        <fullName evidence="2">Type II toxin-antitoxin system RelE/ParE family toxin</fullName>
    </submittedName>
</protein>
<dbReference type="Pfam" id="PF05016">
    <property type="entry name" value="ParE_toxin"/>
    <property type="match status" value="1"/>
</dbReference>
<sequence>MSHNYKIHITSTAEHDIIHAVDYIEFTLKNPDAADRLLDIATEHINSLSDYPQKFQLVEDPILASWGIRFVIINNYLAFYTIDEKKQIVTIVRFLYQKSNWSSILRQGFSLK</sequence>
<evidence type="ECO:0000313" key="3">
    <source>
        <dbReference type="Proteomes" id="UP000440513"/>
    </source>
</evidence>
<accession>A0A7X2P5V3</accession>
<proteinExistence type="predicted"/>